<evidence type="ECO:0000313" key="2">
    <source>
        <dbReference type="EMBL" id="KIM21193.1"/>
    </source>
</evidence>
<evidence type="ECO:0008006" key="4">
    <source>
        <dbReference type="Google" id="ProtNLM"/>
    </source>
</evidence>
<organism evidence="2 3">
    <name type="scientific">Serendipita vermifera MAFF 305830</name>
    <dbReference type="NCBI Taxonomy" id="933852"/>
    <lineage>
        <taxon>Eukaryota</taxon>
        <taxon>Fungi</taxon>
        <taxon>Dikarya</taxon>
        <taxon>Basidiomycota</taxon>
        <taxon>Agaricomycotina</taxon>
        <taxon>Agaricomycetes</taxon>
        <taxon>Sebacinales</taxon>
        <taxon>Serendipitaceae</taxon>
        <taxon>Serendipita</taxon>
    </lineage>
</organism>
<gene>
    <name evidence="2" type="ORF">M408DRAFT_29756</name>
</gene>
<dbReference type="InterPro" id="IPR024079">
    <property type="entry name" value="MetalloPept_cat_dom_sf"/>
</dbReference>
<dbReference type="OrthoDB" id="3067737at2759"/>
<reference evidence="3" key="2">
    <citation type="submission" date="2015-01" db="EMBL/GenBank/DDBJ databases">
        <title>Evolutionary Origins and Diversification of the Mycorrhizal Mutualists.</title>
        <authorList>
            <consortium name="DOE Joint Genome Institute"/>
            <consortium name="Mycorrhizal Genomics Consortium"/>
            <person name="Kohler A."/>
            <person name="Kuo A."/>
            <person name="Nagy L.G."/>
            <person name="Floudas D."/>
            <person name="Copeland A."/>
            <person name="Barry K.W."/>
            <person name="Cichocki N."/>
            <person name="Veneault-Fourrey C."/>
            <person name="LaButti K."/>
            <person name="Lindquist E.A."/>
            <person name="Lipzen A."/>
            <person name="Lundell T."/>
            <person name="Morin E."/>
            <person name="Murat C."/>
            <person name="Riley R."/>
            <person name="Ohm R."/>
            <person name="Sun H."/>
            <person name="Tunlid A."/>
            <person name="Henrissat B."/>
            <person name="Grigoriev I.V."/>
            <person name="Hibbett D.S."/>
            <person name="Martin F."/>
        </authorList>
    </citation>
    <scope>NUCLEOTIDE SEQUENCE [LARGE SCALE GENOMIC DNA]</scope>
    <source>
        <strain evidence="3">MAFF 305830</strain>
    </source>
</reference>
<keyword evidence="3" id="KW-1185">Reference proteome</keyword>
<dbReference type="STRING" id="933852.A0A0C2W409"/>
<proteinExistence type="predicted"/>
<sequence length="512" mass="54973">MYKSTLLSTLFIASRMPISPNIPDADEIQVAYSLPLTVEIEDVPSGHEENAQMVKDAATLANERILKMEATLEDYTNPVNQARIEAAFGTKADINQIKATVQKMKSDSVPIHTADPSKHDGVAKTSYNRDENQQIIRDNKGLSTMKYVQLGSGFYTMDPNDRAGTLIHEAAHYVAAAGDDYRPNIKQKLVVKGNEKSTRLDMQEAGYATDKEKKNVLHQDIVGNVSPQGRAENFNTLVQGSDFYSVRNNAKNMHDNADSYRVFASLCSRSLYRRALRRGDPVGYYLSKREQCSLPPDYFAKKAATTKSVADGATHGTESTITKPNDGVKGTAGATGVTSPAIVHTDAKASKVAKSAGSIKDETPVGTQKAGTSKGTKGTTGINVLMASKSETVSTSRKGSQAIKTKNTIKGATISKVSNQPSQPLDAKNAAPKQKVVIGAKPQPNTIGAVKKKTSAIKGVEEKKKPVSKPVAAKTGSRTAVKPVSRVPTAAIPKNGGKKQRRDMASVLDELD</sequence>
<accession>A0A0C2W409</accession>
<protein>
    <recommendedName>
        <fullName evidence="4">Lysine-specific metallo-endopeptidase domain-containing protein</fullName>
    </recommendedName>
</protein>
<feature type="compositionally biased region" description="Low complexity" evidence="1">
    <location>
        <begin position="366"/>
        <end position="380"/>
    </location>
</feature>
<dbReference type="Proteomes" id="UP000054097">
    <property type="component" value="Unassembled WGS sequence"/>
</dbReference>
<dbReference type="AlphaFoldDB" id="A0A0C2W409"/>
<dbReference type="HOGENOM" id="CLU_532274_0_0_1"/>
<reference evidence="2 3" key="1">
    <citation type="submission" date="2014-04" db="EMBL/GenBank/DDBJ databases">
        <authorList>
            <consortium name="DOE Joint Genome Institute"/>
            <person name="Kuo A."/>
            <person name="Zuccaro A."/>
            <person name="Kohler A."/>
            <person name="Nagy L.G."/>
            <person name="Floudas D."/>
            <person name="Copeland A."/>
            <person name="Barry K.W."/>
            <person name="Cichocki N."/>
            <person name="Veneault-Fourrey C."/>
            <person name="LaButti K."/>
            <person name="Lindquist E.A."/>
            <person name="Lipzen A."/>
            <person name="Lundell T."/>
            <person name="Morin E."/>
            <person name="Murat C."/>
            <person name="Sun H."/>
            <person name="Tunlid A."/>
            <person name="Henrissat B."/>
            <person name="Grigoriev I.V."/>
            <person name="Hibbett D.S."/>
            <person name="Martin F."/>
            <person name="Nordberg H.P."/>
            <person name="Cantor M.N."/>
            <person name="Hua S.X."/>
        </authorList>
    </citation>
    <scope>NUCLEOTIDE SEQUENCE [LARGE SCALE GENOMIC DNA]</scope>
    <source>
        <strain evidence="2 3">MAFF 305830</strain>
    </source>
</reference>
<evidence type="ECO:0000256" key="1">
    <source>
        <dbReference type="SAM" id="MobiDB-lite"/>
    </source>
</evidence>
<feature type="region of interest" description="Disordered" evidence="1">
    <location>
        <begin position="354"/>
        <end position="380"/>
    </location>
</feature>
<feature type="region of interest" description="Disordered" evidence="1">
    <location>
        <begin position="460"/>
        <end position="512"/>
    </location>
</feature>
<evidence type="ECO:0000313" key="3">
    <source>
        <dbReference type="Proteomes" id="UP000054097"/>
    </source>
</evidence>
<dbReference type="Gene3D" id="3.40.390.10">
    <property type="entry name" value="Collagenase (Catalytic Domain)"/>
    <property type="match status" value="1"/>
</dbReference>
<dbReference type="EMBL" id="KN824390">
    <property type="protein sequence ID" value="KIM21193.1"/>
    <property type="molecule type" value="Genomic_DNA"/>
</dbReference>
<dbReference type="GO" id="GO:0008237">
    <property type="term" value="F:metallopeptidase activity"/>
    <property type="evidence" value="ECO:0007669"/>
    <property type="project" value="InterPro"/>
</dbReference>
<name>A0A0C2W409_SERVB</name>